<protein>
    <submittedName>
        <fullName evidence="1">Unannotated protein</fullName>
    </submittedName>
</protein>
<dbReference type="EMBL" id="CAEZTX010000008">
    <property type="protein sequence ID" value="CAB4577912.1"/>
    <property type="molecule type" value="Genomic_DNA"/>
</dbReference>
<sequence length="48" mass="5093">MKTEFLLLSPEPLGKAIVPPVVSEIDAMDPLPPFALNEIAGFELSGVV</sequence>
<gene>
    <name evidence="1" type="ORF">UFOPK1755_00265</name>
</gene>
<evidence type="ECO:0000313" key="1">
    <source>
        <dbReference type="EMBL" id="CAB4577912.1"/>
    </source>
</evidence>
<organism evidence="1">
    <name type="scientific">freshwater metagenome</name>
    <dbReference type="NCBI Taxonomy" id="449393"/>
    <lineage>
        <taxon>unclassified sequences</taxon>
        <taxon>metagenomes</taxon>
        <taxon>ecological metagenomes</taxon>
    </lineage>
</organism>
<proteinExistence type="predicted"/>
<name>A0A6J6ENA1_9ZZZZ</name>
<dbReference type="AlphaFoldDB" id="A0A6J6ENA1"/>
<reference evidence="1" key="1">
    <citation type="submission" date="2020-05" db="EMBL/GenBank/DDBJ databases">
        <authorList>
            <person name="Chiriac C."/>
            <person name="Salcher M."/>
            <person name="Ghai R."/>
            <person name="Kavagutti S V."/>
        </authorList>
    </citation>
    <scope>NUCLEOTIDE SEQUENCE</scope>
</reference>
<accession>A0A6J6ENA1</accession>